<dbReference type="Pfam" id="PF02018">
    <property type="entry name" value="CBM_4_9"/>
    <property type="match status" value="1"/>
</dbReference>
<dbReference type="InterPro" id="IPR008979">
    <property type="entry name" value="Galactose-bd-like_sf"/>
</dbReference>
<comment type="caution">
    <text evidence="4">The sequence shown here is derived from an EMBL/GenBank/DDBJ whole genome shotgun (WGS) entry which is preliminary data.</text>
</comment>
<proteinExistence type="predicted"/>
<keyword evidence="1" id="KW-0378">Hydrolase</keyword>
<organism evidence="4 5">
    <name type="scientific">Clonostachys byssicola</name>
    <dbReference type="NCBI Taxonomy" id="160290"/>
    <lineage>
        <taxon>Eukaryota</taxon>
        <taxon>Fungi</taxon>
        <taxon>Dikarya</taxon>
        <taxon>Ascomycota</taxon>
        <taxon>Pezizomycotina</taxon>
        <taxon>Sordariomycetes</taxon>
        <taxon>Hypocreomycetidae</taxon>
        <taxon>Hypocreales</taxon>
        <taxon>Bionectriaceae</taxon>
        <taxon>Clonostachys</taxon>
    </lineage>
</organism>
<evidence type="ECO:0000313" key="4">
    <source>
        <dbReference type="EMBL" id="CAG9996963.1"/>
    </source>
</evidence>
<sequence>MLFPKFAAVFAAFAVAGTSAQKCKCPSNPCATDIVINGDFDDPLSGKPWTFARMETTTIKPRSSPQAALASIQNDQFKHSIEQPITLTQGKQYTLRYYWALVQGTLDPTANCQIVASVDTTNTDINSLLVAAPNKYNERAFTFTAAGTSDLQISVQCVEAPATININIDDVSLYPASCLIIED</sequence>
<dbReference type="Gene3D" id="2.60.120.260">
    <property type="entry name" value="Galactose-binding domain-like"/>
    <property type="match status" value="1"/>
</dbReference>
<protein>
    <recommendedName>
        <fullName evidence="3">CBM-cenC domain-containing protein</fullName>
    </recommendedName>
</protein>
<reference evidence="4" key="1">
    <citation type="submission" date="2021-10" db="EMBL/GenBank/DDBJ databases">
        <authorList>
            <person name="Piombo E."/>
        </authorList>
    </citation>
    <scope>NUCLEOTIDE SEQUENCE</scope>
</reference>
<dbReference type="AlphaFoldDB" id="A0A9N9UU36"/>
<evidence type="ECO:0000259" key="3">
    <source>
        <dbReference type="Pfam" id="PF02018"/>
    </source>
</evidence>
<dbReference type="GO" id="GO:0016798">
    <property type="term" value="F:hydrolase activity, acting on glycosyl bonds"/>
    <property type="evidence" value="ECO:0007669"/>
    <property type="project" value="InterPro"/>
</dbReference>
<name>A0A9N9UU36_9HYPO</name>
<dbReference type="InterPro" id="IPR003305">
    <property type="entry name" value="CenC_carb-bd"/>
</dbReference>
<evidence type="ECO:0000313" key="5">
    <source>
        <dbReference type="Proteomes" id="UP000754883"/>
    </source>
</evidence>
<feature type="chain" id="PRO_5040287495" description="CBM-cenC domain-containing protein" evidence="2">
    <location>
        <begin position="21"/>
        <end position="183"/>
    </location>
</feature>
<feature type="signal peptide" evidence="2">
    <location>
        <begin position="1"/>
        <end position="20"/>
    </location>
</feature>
<dbReference type="OrthoDB" id="5139176at2759"/>
<evidence type="ECO:0000256" key="2">
    <source>
        <dbReference type="SAM" id="SignalP"/>
    </source>
</evidence>
<dbReference type="SUPFAM" id="SSF49785">
    <property type="entry name" value="Galactose-binding domain-like"/>
    <property type="match status" value="1"/>
</dbReference>
<accession>A0A9N9UU36</accession>
<gene>
    <name evidence="4" type="ORF">CBYS24578_00016002</name>
</gene>
<keyword evidence="2" id="KW-0732">Signal</keyword>
<dbReference type="Proteomes" id="UP000754883">
    <property type="component" value="Unassembled WGS sequence"/>
</dbReference>
<keyword evidence="5" id="KW-1185">Reference proteome</keyword>
<feature type="domain" description="CBM-cenC" evidence="3">
    <location>
        <begin position="33"/>
        <end position="156"/>
    </location>
</feature>
<evidence type="ECO:0000256" key="1">
    <source>
        <dbReference type="ARBA" id="ARBA00022801"/>
    </source>
</evidence>
<dbReference type="EMBL" id="CABFNO020001541">
    <property type="protein sequence ID" value="CAG9996963.1"/>
    <property type="molecule type" value="Genomic_DNA"/>
</dbReference>